<feature type="domain" description="DUF3597" evidence="1">
    <location>
        <begin position="5"/>
        <end position="117"/>
    </location>
</feature>
<dbReference type="Proteomes" id="UP000689967">
    <property type="component" value="Unassembled WGS sequence"/>
</dbReference>
<organism evidence="2 3">
    <name type="scientific">Falsiroseomonas oleicola</name>
    <dbReference type="NCBI Taxonomy" id="2801474"/>
    <lineage>
        <taxon>Bacteria</taxon>
        <taxon>Pseudomonadati</taxon>
        <taxon>Pseudomonadota</taxon>
        <taxon>Alphaproteobacteria</taxon>
        <taxon>Acetobacterales</taxon>
        <taxon>Roseomonadaceae</taxon>
        <taxon>Falsiroseomonas</taxon>
    </lineage>
</organism>
<protein>
    <submittedName>
        <fullName evidence="2">DUF3597 domain-containing protein</fullName>
    </submittedName>
</protein>
<evidence type="ECO:0000259" key="1">
    <source>
        <dbReference type="Pfam" id="PF12200"/>
    </source>
</evidence>
<keyword evidence="3" id="KW-1185">Reference proteome</keyword>
<dbReference type="Pfam" id="PF12200">
    <property type="entry name" value="DUF3597"/>
    <property type="match status" value="1"/>
</dbReference>
<proteinExistence type="predicted"/>
<comment type="caution">
    <text evidence="2">The sequence shown here is derived from an EMBL/GenBank/DDBJ whole genome shotgun (WGS) entry which is preliminary data.</text>
</comment>
<name>A0ABS6H3Q0_9PROT</name>
<evidence type="ECO:0000313" key="2">
    <source>
        <dbReference type="EMBL" id="MBU8543074.1"/>
    </source>
</evidence>
<gene>
    <name evidence="2" type="ORF">JJQ90_05120</name>
</gene>
<evidence type="ECO:0000313" key="3">
    <source>
        <dbReference type="Proteomes" id="UP000689967"/>
    </source>
</evidence>
<dbReference type="InterPro" id="IPR022016">
    <property type="entry name" value="DUF3597"/>
</dbReference>
<reference evidence="2 3" key="1">
    <citation type="submission" date="2021-01" db="EMBL/GenBank/DDBJ databases">
        <title>Roseomonas sp. nov, a bacterium isolated from an oil production mixture in Yumen Oilfield.</title>
        <authorList>
            <person name="Wu D."/>
        </authorList>
    </citation>
    <scope>NUCLEOTIDE SEQUENCE [LARGE SCALE GENOMIC DNA]</scope>
    <source>
        <strain evidence="2 3">ROY-5-3</strain>
    </source>
</reference>
<accession>A0ABS6H3Q0</accession>
<dbReference type="EMBL" id="JAERQM010000001">
    <property type="protein sequence ID" value="MBU8543074.1"/>
    <property type="molecule type" value="Genomic_DNA"/>
</dbReference>
<sequence>MGLSIFKSILTKIFGDRDAAAAATPAGTTTTATTPIAQVDVEVVLMQMAAASKQKLDWRRSIVDLLKLLGLDSTQDARRDLAKELRYTGDMADTATMNLWLHRQVMTKLAENGGRVPNSLRA</sequence>